<reference evidence="3" key="1">
    <citation type="submission" date="2017-04" db="EMBL/GenBank/DDBJ databases">
        <title>Function of individual gut microbiota members based on whole genome sequencing of pure cultures obtained from chicken caecum.</title>
        <authorList>
            <person name="Medvecky M."/>
            <person name="Cejkova D."/>
            <person name="Polansky O."/>
            <person name="Karasova D."/>
            <person name="Kubasova T."/>
            <person name="Cizek A."/>
            <person name="Rychlik I."/>
        </authorList>
    </citation>
    <scope>NUCLEOTIDE SEQUENCE [LARGE SCALE GENOMIC DNA]</scope>
    <source>
        <strain evidence="3">An42</strain>
    </source>
</reference>
<accession>A0A9Q5X9B0</accession>
<dbReference type="AlphaFoldDB" id="A0A9Q5X9B0"/>
<feature type="domain" description="DUF3868" evidence="1">
    <location>
        <begin position="5"/>
        <end position="101"/>
    </location>
</feature>
<dbReference type="RefSeq" id="WP_021861671.1">
    <property type="nucleotide sequence ID" value="NZ_CAJLBM010000010.1"/>
</dbReference>
<protein>
    <recommendedName>
        <fullName evidence="1">DUF3868 domain-containing protein</fullName>
    </recommendedName>
</protein>
<comment type="caution">
    <text evidence="2">The sequence shown here is derived from an EMBL/GenBank/DDBJ whole genome shotgun (WGS) entry which is preliminary data.</text>
</comment>
<dbReference type="EMBL" id="NFIJ01000001">
    <property type="protein sequence ID" value="OUO07263.1"/>
    <property type="molecule type" value="Genomic_DNA"/>
</dbReference>
<gene>
    <name evidence="2" type="ORF">B5F96_00915</name>
</gene>
<dbReference type="PROSITE" id="PS51257">
    <property type="entry name" value="PROKAR_LIPOPROTEIN"/>
    <property type="match status" value="1"/>
</dbReference>
<name>A0A9Q5X9B0_9BACT</name>
<evidence type="ECO:0000313" key="3">
    <source>
        <dbReference type="Proteomes" id="UP000195975"/>
    </source>
</evidence>
<dbReference type="Proteomes" id="UP000195975">
    <property type="component" value="Unassembled WGS sequence"/>
</dbReference>
<dbReference type="InterPro" id="IPR024480">
    <property type="entry name" value="DUF3868"/>
</dbReference>
<sequence length="166" mass="18860">MRTIPYILFFLFTVLSCPAQELLSDYRGMVYVRENSIEQQGDNLMLNLQIDLSGLSVGRYQSLAIAPMLREGRDSLKLQPIVVNGANKQKMYERTLAFKGKVVADDGGYLVVKNQPTLLREVIYRMAVPFESWMKGAELVLVGELKNYDGVTKEVYINILTDNLIF</sequence>
<dbReference type="Pfam" id="PF12984">
    <property type="entry name" value="DUF3868"/>
    <property type="match status" value="1"/>
</dbReference>
<organism evidence="2 3">
    <name type="scientific">Parabacteroides johnsonii</name>
    <dbReference type="NCBI Taxonomy" id="387661"/>
    <lineage>
        <taxon>Bacteria</taxon>
        <taxon>Pseudomonadati</taxon>
        <taxon>Bacteroidota</taxon>
        <taxon>Bacteroidia</taxon>
        <taxon>Bacteroidales</taxon>
        <taxon>Tannerellaceae</taxon>
        <taxon>Parabacteroides</taxon>
    </lineage>
</organism>
<proteinExistence type="predicted"/>
<evidence type="ECO:0000259" key="1">
    <source>
        <dbReference type="Pfam" id="PF12984"/>
    </source>
</evidence>
<evidence type="ECO:0000313" key="2">
    <source>
        <dbReference type="EMBL" id="OUO07263.1"/>
    </source>
</evidence>